<dbReference type="EMBL" id="CP003273">
    <property type="protein sequence ID" value="AGL02098.1"/>
    <property type="molecule type" value="Genomic_DNA"/>
</dbReference>
<gene>
    <name evidence="2" type="ORF">Desgi_2694</name>
</gene>
<sequence>MELVERINYLARKQRYEGLTDEEKDEQQKLRRQYLDGIRKQIVDAMEGAGYTKKHDTLCECHECKSRQ</sequence>
<evidence type="ECO:0000256" key="1">
    <source>
        <dbReference type="ARBA" id="ARBA00022490"/>
    </source>
</evidence>
<accession>R4KFW9</accession>
<dbReference type="Gene3D" id="1.10.287.540">
    <property type="entry name" value="Helix hairpin bin"/>
    <property type="match status" value="1"/>
</dbReference>
<reference evidence="2 3" key="1">
    <citation type="submission" date="2012-01" db="EMBL/GenBank/DDBJ databases">
        <title>Complete sequence of Desulfotomaculum gibsoniae DSM 7213.</title>
        <authorList>
            <consortium name="US DOE Joint Genome Institute"/>
            <person name="Lucas S."/>
            <person name="Han J."/>
            <person name="Lapidus A."/>
            <person name="Cheng J.-F."/>
            <person name="Goodwin L."/>
            <person name="Pitluck S."/>
            <person name="Peters L."/>
            <person name="Ovchinnikova G."/>
            <person name="Teshima H."/>
            <person name="Detter J.C."/>
            <person name="Han C."/>
            <person name="Tapia R."/>
            <person name="Land M."/>
            <person name="Hauser L."/>
            <person name="Kyrpides N."/>
            <person name="Ivanova N."/>
            <person name="Pagani I."/>
            <person name="Parshina S."/>
            <person name="Plugge C."/>
            <person name="Muyzer G."/>
            <person name="Kuever J."/>
            <person name="Ivanova A."/>
            <person name="Nazina T."/>
            <person name="Klenk H.-P."/>
            <person name="Brambilla E."/>
            <person name="Spring S."/>
            <person name="Stams A.F."/>
            <person name="Woyke T."/>
        </authorList>
    </citation>
    <scope>NUCLEOTIDE SEQUENCE [LARGE SCALE GENOMIC DNA]</scope>
    <source>
        <strain evidence="2 3">DSM 7213</strain>
    </source>
</reference>
<dbReference type="SUPFAM" id="SSF158221">
    <property type="entry name" value="YnzC-like"/>
    <property type="match status" value="1"/>
</dbReference>
<dbReference type="HOGENOM" id="CLU_173137_3_0_9"/>
<dbReference type="AlphaFoldDB" id="R4KFW9"/>
<keyword evidence="3" id="KW-1185">Reference proteome</keyword>
<proteinExistence type="predicted"/>
<keyword evidence="1" id="KW-0963">Cytoplasm</keyword>
<dbReference type="PANTHER" id="PTHR37300">
    <property type="entry name" value="UPF0291 PROTEIN CBO2609/CLC_2481"/>
    <property type="match status" value="1"/>
</dbReference>
<dbReference type="KEGG" id="dgi:Desgi_2694"/>
<dbReference type="eggNOG" id="COG4224">
    <property type="taxonomic scope" value="Bacteria"/>
</dbReference>
<dbReference type="RefSeq" id="WP_006521829.1">
    <property type="nucleotide sequence ID" value="NC_021184.1"/>
</dbReference>
<dbReference type="STRING" id="767817.Desgi_2694"/>
<evidence type="ECO:0000313" key="2">
    <source>
        <dbReference type="EMBL" id="AGL02098.1"/>
    </source>
</evidence>
<dbReference type="InterPro" id="IPR009242">
    <property type="entry name" value="DUF896"/>
</dbReference>
<dbReference type="Proteomes" id="UP000013520">
    <property type="component" value="Chromosome"/>
</dbReference>
<dbReference type="PANTHER" id="PTHR37300:SF1">
    <property type="entry name" value="UPF0291 PROTEIN YNZC"/>
    <property type="match status" value="1"/>
</dbReference>
<name>R4KFW9_9FIRM</name>
<protein>
    <submittedName>
        <fullName evidence="2">Uncharacterized protein</fullName>
    </submittedName>
</protein>
<dbReference type="OrthoDB" id="390105at2"/>
<dbReference type="Pfam" id="PF05979">
    <property type="entry name" value="DUF896"/>
    <property type="match status" value="1"/>
</dbReference>
<organism evidence="2 3">
    <name type="scientific">Desulfoscipio gibsoniae DSM 7213</name>
    <dbReference type="NCBI Taxonomy" id="767817"/>
    <lineage>
        <taxon>Bacteria</taxon>
        <taxon>Bacillati</taxon>
        <taxon>Bacillota</taxon>
        <taxon>Clostridia</taxon>
        <taxon>Eubacteriales</taxon>
        <taxon>Desulfallaceae</taxon>
        <taxon>Desulfoscipio</taxon>
    </lineage>
</organism>
<evidence type="ECO:0000313" key="3">
    <source>
        <dbReference type="Proteomes" id="UP000013520"/>
    </source>
</evidence>